<dbReference type="Proteomes" id="UP001211065">
    <property type="component" value="Unassembled WGS sequence"/>
</dbReference>
<name>A0AAD5XX83_9FUNG</name>
<reference evidence="4" key="1">
    <citation type="submission" date="2020-05" db="EMBL/GenBank/DDBJ databases">
        <title>Phylogenomic resolution of chytrid fungi.</title>
        <authorList>
            <person name="Stajich J.E."/>
            <person name="Amses K."/>
            <person name="Simmons R."/>
            <person name="Seto K."/>
            <person name="Myers J."/>
            <person name="Bonds A."/>
            <person name="Quandt C.A."/>
            <person name="Barry K."/>
            <person name="Liu P."/>
            <person name="Grigoriev I."/>
            <person name="Longcore J.E."/>
            <person name="James T.Y."/>
        </authorList>
    </citation>
    <scope>NUCLEOTIDE SEQUENCE</scope>
    <source>
        <strain evidence="4">JEL0476</strain>
    </source>
</reference>
<dbReference type="Pfam" id="PF19648">
    <property type="entry name" value="DUF6151"/>
    <property type="match status" value="1"/>
</dbReference>
<dbReference type="AlphaFoldDB" id="A0AAD5XX83"/>
<keyword evidence="5" id="KW-1185">Reference proteome</keyword>
<dbReference type="InterPro" id="IPR012677">
    <property type="entry name" value="Nucleotide-bd_a/b_plait_sf"/>
</dbReference>
<dbReference type="GO" id="GO:0003729">
    <property type="term" value="F:mRNA binding"/>
    <property type="evidence" value="ECO:0007669"/>
    <property type="project" value="InterPro"/>
</dbReference>
<evidence type="ECO:0000256" key="1">
    <source>
        <dbReference type="ARBA" id="ARBA00022884"/>
    </source>
</evidence>
<dbReference type="CDD" id="cd12383">
    <property type="entry name" value="RRM_RBM42"/>
    <property type="match status" value="1"/>
</dbReference>
<dbReference type="InterPro" id="IPR034215">
    <property type="entry name" value="RBM42_RRM"/>
</dbReference>
<dbReference type="PANTHER" id="PTHR47640">
    <property type="entry name" value="TRNA SELENOCYSTEINE 1-ASSOCIATED PROTEIN 1-RELATED-RELATED"/>
    <property type="match status" value="1"/>
</dbReference>
<evidence type="ECO:0000259" key="3">
    <source>
        <dbReference type="PROSITE" id="PS50102"/>
    </source>
</evidence>
<dbReference type="InterPro" id="IPR035979">
    <property type="entry name" value="RBD_domain_sf"/>
</dbReference>
<evidence type="ECO:0000313" key="4">
    <source>
        <dbReference type="EMBL" id="KAJ3204977.1"/>
    </source>
</evidence>
<gene>
    <name evidence="4" type="ORF">HK099_000961</name>
</gene>
<dbReference type="InterPro" id="IPR046149">
    <property type="entry name" value="DUF6151"/>
</dbReference>
<feature type="domain" description="RRM" evidence="3">
    <location>
        <begin position="102"/>
        <end position="179"/>
    </location>
</feature>
<dbReference type="PROSITE" id="PS50102">
    <property type="entry name" value="RRM"/>
    <property type="match status" value="1"/>
</dbReference>
<dbReference type="SMART" id="SM00360">
    <property type="entry name" value="RRM"/>
    <property type="match status" value="1"/>
</dbReference>
<accession>A0AAD5XX83</accession>
<evidence type="ECO:0000256" key="2">
    <source>
        <dbReference type="PROSITE-ProRule" id="PRU00176"/>
    </source>
</evidence>
<dbReference type="PANTHER" id="PTHR47640:SF11">
    <property type="entry name" value="RNA-BINDING PROTEIN 42"/>
    <property type="match status" value="1"/>
</dbReference>
<dbReference type="InterPro" id="IPR000504">
    <property type="entry name" value="RRM_dom"/>
</dbReference>
<keyword evidence="1 2" id="KW-0694">RNA-binding</keyword>
<proteinExistence type="predicted"/>
<dbReference type="SUPFAM" id="SSF54928">
    <property type="entry name" value="RNA-binding domain, RBD"/>
    <property type="match status" value="1"/>
</dbReference>
<organism evidence="4 5">
    <name type="scientific">Clydaea vesicula</name>
    <dbReference type="NCBI Taxonomy" id="447962"/>
    <lineage>
        <taxon>Eukaryota</taxon>
        <taxon>Fungi</taxon>
        <taxon>Fungi incertae sedis</taxon>
        <taxon>Chytridiomycota</taxon>
        <taxon>Chytridiomycota incertae sedis</taxon>
        <taxon>Chytridiomycetes</taxon>
        <taxon>Lobulomycetales</taxon>
        <taxon>Lobulomycetaceae</taxon>
        <taxon>Clydaea</taxon>
    </lineage>
</organism>
<evidence type="ECO:0000313" key="5">
    <source>
        <dbReference type="Proteomes" id="UP001211065"/>
    </source>
</evidence>
<dbReference type="EMBL" id="JADGJW010001246">
    <property type="protein sequence ID" value="KAJ3204977.1"/>
    <property type="molecule type" value="Genomic_DNA"/>
</dbReference>
<protein>
    <recommendedName>
        <fullName evidence="3">RRM domain-containing protein</fullName>
    </recommendedName>
</protein>
<comment type="caution">
    <text evidence="4">The sequence shown here is derived from an EMBL/GenBank/DDBJ whole genome shotgun (WGS) entry which is preliminary data.</text>
</comment>
<dbReference type="Gene3D" id="3.30.70.330">
    <property type="match status" value="1"/>
</dbReference>
<sequence>MEMYSDIGDGGVPYPAGYTPSPHASSFAYKVNKTHRNILDLKERLMANKVKNLAPLYDTRTSMLQDDNLVDQASGLRKTVVRAAGGEVWDDPTLLEWGKDDYRLFCGDLGNEVHDEMLRQAFIKYNVVKAKVIRDKKTLKSKGYGFVSFSDPMNFVAALKEMNGKYVGNRPVKLRKSNWEERNVDLKELKAISVAILTTGSILLKKKLQYKTSRTKLDYTCDCKKVQVTITADSAVHISCSCGDCQSFAKKLKKKSNSTDETSALDKDGATDICHVYKKDVSISKGKEYLVYGILSKDTPLVRVYSKCCFTPLFNMGKANTAFDPFIGAILIKKNLTDLNGYNSLGEVEFPLKQTNSAGFMVKFLFYFLFRYVFVLKKKALSSNQDLNAQSKLELLDD</sequence>
<dbReference type="Pfam" id="PF00076">
    <property type="entry name" value="RRM_1"/>
    <property type="match status" value="1"/>
</dbReference>
<dbReference type="InterPro" id="IPR050825">
    <property type="entry name" value="RBM42_RBP45_47-like"/>
</dbReference>